<proteinExistence type="inferred from homology"/>
<dbReference type="Gene3D" id="2.60.40.2310">
    <property type="match status" value="1"/>
</dbReference>
<dbReference type="GO" id="GO:0006508">
    <property type="term" value="P:proteolysis"/>
    <property type="evidence" value="ECO:0007669"/>
    <property type="project" value="InterPro"/>
</dbReference>
<dbReference type="Gene3D" id="3.40.50.200">
    <property type="entry name" value="Peptidase S8/S53 domain"/>
    <property type="match status" value="1"/>
</dbReference>
<dbReference type="InterPro" id="IPR037045">
    <property type="entry name" value="S8pro/Inhibitor_I9_sf"/>
</dbReference>
<dbReference type="Proteomes" id="UP000813462">
    <property type="component" value="Unassembled WGS sequence"/>
</dbReference>
<evidence type="ECO:0000256" key="1">
    <source>
        <dbReference type="ARBA" id="ARBA00004613"/>
    </source>
</evidence>
<dbReference type="InterPro" id="IPR000209">
    <property type="entry name" value="Peptidase_S8/S53_dom"/>
</dbReference>
<comment type="caution">
    <text evidence="8">The sequence shown here is derived from an EMBL/GenBank/DDBJ whole genome shotgun (WGS) entry which is preliminary data.</text>
</comment>
<dbReference type="InterPro" id="IPR045051">
    <property type="entry name" value="SBT"/>
</dbReference>
<keyword evidence="4" id="KW-0378">Hydrolase</keyword>
<dbReference type="InterPro" id="IPR023827">
    <property type="entry name" value="Peptidase_S8_Asp-AS"/>
</dbReference>
<feature type="domain" description="Subtilisin-like protease fibronectin type-III" evidence="7">
    <location>
        <begin position="5"/>
        <end position="79"/>
    </location>
</feature>
<dbReference type="Gene3D" id="3.30.70.80">
    <property type="entry name" value="Peptidase S8 propeptide/proteinase inhibitor I9"/>
    <property type="match status" value="1"/>
</dbReference>
<evidence type="ECO:0000256" key="3">
    <source>
        <dbReference type="ARBA" id="ARBA00022729"/>
    </source>
</evidence>
<evidence type="ECO:0000259" key="7">
    <source>
        <dbReference type="Pfam" id="PF17766"/>
    </source>
</evidence>
<evidence type="ECO:0000256" key="4">
    <source>
        <dbReference type="ARBA" id="ARBA00022801"/>
    </source>
</evidence>
<comment type="caution">
    <text evidence="5">Lacks conserved residue(s) required for the propagation of feature annotation.</text>
</comment>
<dbReference type="PANTHER" id="PTHR10795">
    <property type="entry name" value="PROPROTEIN CONVERTASE SUBTILISIN/KEXIN"/>
    <property type="match status" value="1"/>
</dbReference>
<comment type="similarity">
    <text evidence="2 5">Belongs to the peptidase S8 family.</text>
</comment>
<dbReference type="SUPFAM" id="SSF52743">
    <property type="entry name" value="Subtilisin-like"/>
    <property type="match status" value="1"/>
</dbReference>
<dbReference type="PROSITE" id="PS51892">
    <property type="entry name" value="SUBTILASE"/>
    <property type="match status" value="1"/>
</dbReference>
<sequence>MLPWTVTNVGEAKSTLEKFVLPGIGISVTPEKLVFSEINHKATYTVKFIPQNDSQKDGKLFVEGYLKWVSRNYSGRSPIPITFMEKSALEMIMFPPGLVLVLTFATAVAEELEQVSSLTGEDQSISQTYIIFTKKPEGAGSNSLQYEDLNTWYQSFLPTSTTPNQQQPQIVHTYRNVVTGFAARLTANQVKAMEDKEGVIIGIVDTGIWPDHPSFGDEGVPPPPAKWKERCEFNETVCNNKLIGARNCVHGAVATLFPYEVGQGTHTSSTAAGNFVKGANANGNGNGTAVGMAPHAHLAIYKGCSVKGCKDGDVLAAIDAAVEDGVDVISICMVDNHVNYNPFCEDTIAMGAFGAT</sequence>
<protein>
    <recommendedName>
        <fullName evidence="10">Subtilisin-like protease SBT1.7</fullName>
    </recommendedName>
</protein>
<comment type="subcellular location">
    <subcellularLocation>
        <location evidence="1">Secreted</location>
    </subcellularLocation>
</comment>
<keyword evidence="3" id="KW-0732">Signal</keyword>
<evidence type="ECO:0000313" key="8">
    <source>
        <dbReference type="EMBL" id="KAH7512672.1"/>
    </source>
</evidence>
<dbReference type="EMBL" id="JAEACU010000012">
    <property type="protein sequence ID" value="KAH7512672.1"/>
    <property type="molecule type" value="Genomic_DNA"/>
</dbReference>
<reference evidence="8" key="1">
    <citation type="journal article" date="2021" name="Front. Plant Sci.">
        <title>Chromosome-Scale Genome Assembly for Chinese Sour Jujube and Insights Into Its Genome Evolution and Domestication Signature.</title>
        <authorList>
            <person name="Shen L.-Y."/>
            <person name="Luo H."/>
            <person name="Wang X.-L."/>
            <person name="Wang X.-M."/>
            <person name="Qiu X.-J."/>
            <person name="Liu H."/>
            <person name="Zhou S.-S."/>
            <person name="Jia K.-H."/>
            <person name="Nie S."/>
            <person name="Bao Y.-T."/>
            <person name="Zhang R.-G."/>
            <person name="Yun Q.-Z."/>
            <person name="Chai Y.-H."/>
            <person name="Lu J.-Y."/>
            <person name="Li Y."/>
            <person name="Zhao S.-W."/>
            <person name="Mao J.-F."/>
            <person name="Jia S.-G."/>
            <person name="Mao Y.-M."/>
        </authorList>
    </citation>
    <scope>NUCLEOTIDE SEQUENCE</scope>
    <source>
        <strain evidence="8">AT0</strain>
        <tissue evidence="8">Leaf</tissue>
    </source>
</reference>
<gene>
    <name evidence="8" type="ORF">FEM48_Zijuj12G0115700</name>
</gene>
<dbReference type="InterPro" id="IPR036852">
    <property type="entry name" value="Peptidase_S8/S53_dom_sf"/>
</dbReference>
<dbReference type="PROSITE" id="PS00136">
    <property type="entry name" value="SUBTILASE_ASP"/>
    <property type="match status" value="1"/>
</dbReference>
<dbReference type="GO" id="GO:0004252">
    <property type="term" value="F:serine-type endopeptidase activity"/>
    <property type="evidence" value="ECO:0007669"/>
    <property type="project" value="InterPro"/>
</dbReference>
<name>A0A978UD29_ZIZJJ</name>
<evidence type="ECO:0000256" key="2">
    <source>
        <dbReference type="ARBA" id="ARBA00011073"/>
    </source>
</evidence>
<dbReference type="GO" id="GO:0005576">
    <property type="term" value="C:extracellular region"/>
    <property type="evidence" value="ECO:0007669"/>
    <property type="project" value="UniProtKB-SubCell"/>
</dbReference>
<dbReference type="Pfam" id="PF17766">
    <property type="entry name" value="fn3_6"/>
    <property type="match status" value="1"/>
</dbReference>
<dbReference type="Pfam" id="PF00082">
    <property type="entry name" value="Peptidase_S8"/>
    <property type="match status" value="1"/>
</dbReference>
<evidence type="ECO:0008006" key="10">
    <source>
        <dbReference type="Google" id="ProtNLM"/>
    </source>
</evidence>
<organism evidence="8 9">
    <name type="scientific">Ziziphus jujuba var. spinosa</name>
    <dbReference type="NCBI Taxonomy" id="714518"/>
    <lineage>
        <taxon>Eukaryota</taxon>
        <taxon>Viridiplantae</taxon>
        <taxon>Streptophyta</taxon>
        <taxon>Embryophyta</taxon>
        <taxon>Tracheophyta</taxon>
        <taxon>Spermatophyta</taxon>
        <taxon>Magnoliopsida</taxon>
        <taxon>eudicotyledons</taxon>
        <taxon>Gunneridae</taxon>
        <taxon>Pentapetalae</taxon>
        <taxon>rosids</taxon>
        <taxon>fabids</taxon>
        <taxon>Rosales</taxon>
        <taxon>Rhamnaceae</taxon>
        <taxon>Paliureae</taxon>
        <taxon>Ziziphus</taxon>
    </lineage>
</organism>
<accession>A0A978UD29</accession>
<evidence type="ECO:0000313" key="9">
    <source>
        <dbReference type="Proteomes" id="UP000813462"/>
    </source>
</evidence>
<dbReference type="AlphaFoldDB" id="A0A978UD29"/>
<feature type="domain" description="Peptidase S8/S53" evidence="6">
    <location>
        <begin position="197"/>
        <end position="336"/>
    </location>
</feature>
<evidence type="ECO:0000259" key="6">
    <source>
        <dbReference type="Pfam" id="PF00082"/>
    </source>
</evidence>
<evidence type="ECO:0000256" key="5">
    <source>
        <dbReference type="PROSITE-ProRule" id="PRU01240"/>
    </source>
</evidence>
<dbReference type="InterPro" id="IPR041469">
    <property type="entry name" value="Subtilisin-like_FN3"/>
</dbReference>